<dbReference type="HOGENOM" id="CLU_2121381_0_0_1"/>
<gene>
    <name evidence="1" type="ORF">M413DRAFT_375971</name>
</gene>
<keyword evidence="2" id="KW-1185">Reference proteome</keyword>
<proteinExistence type="predicted"/>
<dbReference type="Proteomes" id="UP000053424">
    <property type="component" value="Unassembled WGS sequence"/>
</dbReference>
<accession>A0A0C3CK83</accession>
<dbReference type="AlphaFoldDB" id="A0A0C3CK83"/>
<reference evidence="1 2" key="1">
    <citation type="submission" date="2014-04" db="EMBL/GenBank/DDBJ databases">
        <authorList>
            <consortium name="DOE Joint Genome Institute"/>
            <person name="Kuo A."/>
            <person name="Gay G."/>
            <person name="Dore J."/>
            <person name="Kohler A."/>
            <person name="Nagy L.G."/>
            <person name="Floudas D."/>
            <person name="Copeland A."/>
            <person name="Barry K.W."/>
            <person name="Cichocki N."/>
            <person name="Veneault-Fourrey C."/>
            <person name="LaButti K."/>
            <person name="Lindquist E.A."/>
            <person name="Lipzen A."/>
            <person name="Lundell T."/>
            <person name="Morin E."/>
            <person name="Murat C."/>
            <person name="Sun H."/>
            <person name="Tunlid A."/>
            <person name="Henrissat B."/>
            <person name="Grigoriev I.V."/>
            <person name="Hibbett D.S."/>
            <person name="Martin F."/>
            <person name="Nordberg H.P."/>
            <person name="Cantor M.N."/>
            <person name="Hua S.X."/>
        </authorList>
    </citation>
    <scope>NUCLEOTIDE SEQUENCE [LARGE SCALE GENOMIC DNA]</scope>
    <source>
        <strain evidence="2">h7</strain>
    </source>
</reference>
<name>A0A0C3CK83_HEBCY</name>
<evidence type="ECO:0000313" key="1">
    <source>
        <dbReference type="EMBL" id="KIM44166.1"/>
    </source>
</evidence>
<organism evidence="1 2">
    <name type="scientific">Hebeloma cylindrosporum</name>
    <dbReference type="NCBI Taxonomy" id="76867"/>
    <lineage>
        <taxon>Eukaryota</taxon>
        <taxon>Fungi</taxon>
        <taxon>Dikarya</taxon>
        <taxon>Basidiomycota</taxon>
        <taxon>Agaricomycotina</taxon>
        <taxon>Agaricomycetes</taxon>
        <taxon>Agaricomycetidae</taxon>
        <taxon>Agaricales</taxon>
        <taxon>Agaricineae</taxon>
        <taxon>Hymenogastraceae</taxon>
        <taxon>Hebeloma</taxon>
    </lineage>
</organism>
<reference evidence="2" key="2">
    <citation type="submission" date="2015-01" db="EMBL/GenBank/DDBJ databases">
        <title>Evolutionary Origins and Diversification of the Mycorrhizal Mutualists.</title>
        <authorList>
            <consortium name="DOE Joint Genome Institute"/>
            <consortium name="Mycorrhizal Genomics Consortium"/>
            <person name="Kohler A."/>
            <person name="Kuo A."/>
            <person name="Nagy L.G."/>
            <person name="Floudas D."/>
            <person name="Copeland A."/>
            <person name="Barry K.W."/>
            <person name="Cichocki N."/>
            <person name="Veneault-Fourrey C."/>
            <person name="LaButti K."/>
            <person name="Lindquist E.A."/>
            <person name="Lipzen A."/>
            <person name="Lundell T."/>
            <person name="Morin E."/>
            <person name="Murat C."/>
            <person name="Riley R."/>
            <person name="Ohm R."/>
            <person name="Sun H."/>
            <person name="Tunlid A."/>
            <person name="Henrissat B."/>
            <person name="Grigoriev I.V."/>
            <person name="Hibbett D.S."/>
            <person name="Martin F."/>
        </authorList>
    </citation>
    <scope>NUCLEOTIDE SEQUENCE [LARGE SCALE GENOMIC DNA]</scope>
    <source>
        <strain evidence="2">h7</strain>
    </source>
</reference>
<sequence>MGKNVGIEEVQGRVTNMAGTLPSRLAHFVSKSESSHNTDFVIPPGPTFPNNHRWIMMRANRRQHTISILRTTSVEFERQMGRAFVLSLNKVGQKQFAIRNPSFTFYFSLLLSDI</sequence>
<evidence type="ECO:0000313" key="2">
    <source>
        <dbReference type="Proteomes" id="UP000053424"/>
    </source>
</evidence>
<dbReference type="EMBL" id="KN831774">
    <property type="protein sequence ID" value="KIM44166.1"/>
    <property type="molecule type" value="Genomic_DNA"/>
</dbReference>
<protein>
    <submittedName>
        <fullName evidence="1">Uncharacterized protein</fullName>
    </submittedName>
</protein>